<evidence type="ECO:0000256" key="11">
    <source>
        <dbReference type="ARBA" id="ARBA00023136"/>
    </source>
</evidence>
<name>A0ABR3SHB9_9PEZI</name>
<dbReference type="PANTHER" id="PTHR32361">
    <property type="entry name" value="FERRIC/CUPRIC REDUCTASE TRANSMEMBRANE COMPONENT"/>
    <property type="match status" value="1"/>
</dbReference>
<feature type="compositionally biased region" description="Pro residues" evidence="13">
    <location>
        <begin position="728"/>
        <end position="739"/>
    </location>
</feature>
<sequence length="847" mass="92995">MAPNRWPSDPLPSGVPYSDLPITNSNCMNKSCEAFAAGWNASEREIPLMSQIDYSYWTLCYYVSWLAIFAAAHCIHVLADYLTRPRALGTTPRARWTHKLAARYRSIAYRRFSGRMAKLGMPSWGLTALLALSTIFFTCLVFPEMPYLRSRFRYGSPPLSVRCAMCISALMPLLAALAGKVNFVTWVTGASYAELNIFHRYVGGVVFALATIHTVRPQGAGTLSIKATDQVGQVPHIVAPIKDGGGDYMAQLFIAHKRELSGVILYFIFLVMMILSVPWVRRRFYELFAFTHIILGMAFFGVLWWHIKGEYASPIYIYLTVGIFVLSNLLRIVHRNRSFLRGNPLCKCGWEGALGGFPTKFEQLPGNITKVTVDVPASMRWKPGRHSYIRMPRIAVFGNHPFTVASIPSTSPNEPNQLVFLIRAHAGFTRSLAQSAALHQPPSPVSSPPISTLSSTSNVPLLIEKQQQQLSALSDLEAQRPHHPLSSTSHAPIRTIVDGTYGTYTGPLHRTFDTIVLIAAGTGITAALPHALDLAARMRDAALLPPANPDYCAVRDIRLVWTVRDEAWVGWVRRELELAVSNANEGASRARAWKGAGGARSGVVLGRIVVDVYVTGKRETPAATAMASQASIAPQQQQPPVTRPAQATRTSQAEGLGVDASSAVEARRLCETPAPAPPYYRDYVFTPAARAQVDRSRWSSAEIIRISDDGWQPSACSSLYSQCGLVGSPPPPPPPPPQQQQPQQQTMLARAASRALFGACQCCRHRSLQEGQRSINASSLNVKYERPVVRELLPQLITSLRGGRAFVMGCGPEGLKIELGNAVAGMQARVVSGEMERVVLHMETFGW</sequence>
<keyword evidence="5" id="KW-1003">Cell membrane</keyword>
<feature type="transmembrane region" description="Helical" evidence="14">
    <location>
        <begin position="263"/>
        <end position="280"/>
    </location>
</feature>
<evidence type="ECO:0000256" key="12">
    <source>
        <dbReference type="ARBA" id="ARBA00048483"/>
    </source>
</evidence>
<keyword evidence="8 14" id="KW-1133">Transmembrane helix</keyword>
<dbReference type="EC" id="1.16.1.9" evidence="3"/>
<evidence type="ECO:0000256" key="2">
    <source>
        <dbReference type="ARBA" id="ARBA00006278"/>
    </source>
</evidence>
<dbReference type="Gene3D" id="3.40.50.80">
    <property type="entry name" value="Nucleotide-binding domain of ferredoxin-NADP reductase (FNR) module"/>
    <property type="match status" value="1"/>
</dbReference>
<feature type="compositionally biased region" description="Low complexity" evidence="13">
    <location>
        <begin position="625"/>
        <end position="640"/>
    </location>
</feature>
<evidence type="ECO:0000256" key="3">
    <source>
        <dbReference type="ARBA" id="ARBA00012668"/>
    </source>
</evidence>
<evidence type="ECO:0000313" key="16">
    <source>
        <dbReference type="EMBL" id="KAL1620530.1"/>
    </source>
</evidence>
<feature type="transmembrane region" description="Helical" evidence="14">
    <location>
        <begin position="124"/>
        <end position="147"/>
    </location>
</feature>
<feature type="transmembrane region" description="Helical" evidence="14">
    <location>
        <begin position="287"/>
        <end position="307"/>
    </location>
</feature>
<dbReference type="PANTHER" id="PTHR32361:SF23">
    <property type="entry name" value="FERRIC-CHELATE REDUCTASE"/>
    <property type="match status" value="1"/>
</dbReference>
<dbReference type="InterPro" id="IPR051410">
    <property type="entry name" value="Ferric/Cupric_Reductase"/>
</dbReference>
<dbReference type="SUPFAM" id="SSF52343">
    <property type="entry name" value="Ferredoxin reductase-like, C-terminal NADP-linked domain"/>
    <property type="match status" value="1"/>
</dbReference>
<gene>
    <name evidence="16" type="ORF">SLS56_009603</name>
</gene>
<evidence type="ECO:0000256" key="8">
    <source>
        <dbReference type="ARBA" id="ARBA00022989"/>
    </source>
</evidence>
<feature type="region of interest" description="Disordered" evidence="13">
    <location>
        <begin position="724"/>
        <end position="745"/>
    </location>
</feature>
<feature type="transmembrane region" description="Helical" evidence="14">
    <location>
        <begin position="159"/>
        <end position="178"/>
    </location>
</feature>
<evidence type="ECO:0000256" key="9">
    <source>
        <dbReference type="ARBA" id="ARBA00023002"/>
    </source>
</evidence>
<comment type="similarity">
    <text evidence="2">Belongs to the ferric reductase (FRE) family.</text>
</comment>
<evidence type="ECO:0000256" key="7">
    <source>
        <dbReference type="ARBA" id="ARBA00022982"/>
    </source>
</evidence>
<evidence type="ECO:0000256" key="14">
    <source>
        <dbReference type="SAM" id="Phobius"/>
    </source>
</evidence>
<organism evidence="16 17">
    <name type="scientific">Neofusicoccum ribis</name>
    <dbReference type="NCBI Taxonomy" id="45134"/>
    <lineage>
        <taxon>Eukaryota</taxon>
        <taxon>Fungi</taxon>
        <taxon>Dikarya</taxon>
        <taxon>Ascomycota</taxon>
        <taxon>Pezizomycotina</taxon>
        <taxon>Dothideomycetes</taxon>
        <taxon>Dothideomycetes incertae sedis</taxon>
        <taxon>Botryosphaeriales</taxon>
        <taxon>Botryosphaeriaceae</taxon>
        <taxon>Neofusicoccum</taxon>
    </lineage>
</organism>
<dbReference type="CDD" id="cd06186">
    <property type="entry name" value="NOX_Duox_like_FAD_NADP"/>
    <property type="match status" value="1"/>
</dbReference>
<keyword evidence="17" id="KW-1185">Reference proteome</keyword>
<dbReference type="PROSITE" id="PS51384">
    <property type="entry name" value="FAD_FR"/>
    <property type="match status" value="1"/>
</dbReference>
<feature type="region of interest" description="Disordered" evidence="13">
    <location>
        <begin position="625"/>
        <end position="659"/>
    </location>
</feature>
<evidence type="ECO:0000256" key="6">
    <source>
        <dbReference type="ARBA" id="ARBA00022692"/>
    </source>
</evidence>
<feature type="transmembrane region" description="Helical" evidence="14">
    <location>
        <begin position="313"/>
        <end position="333"/>
    </location>
</feature>
<keyword evidence="7" id="KW-0249">Electron transport</keyword>
<keyword evidence="4" id="KW-0813">Transport</keyword>
<keyword evidence="10" id="KW-0406">Ion transport</keyword>
<proteinExistence type="inferred from homology"/>
<evidence type="ECO:0000256" key="10">
    <source>
        <dbReference type="ARBA" id="ARBA00023065"/>
    </source>
</evidence>
<dbReference type="Pfam" id="PF08030">
    <property type="entry name" value="NAD_binding_6"/>
    <property type="match status" value="1"/>
</dbReference>
<comment type="subcellular location">
    <subcellularLocation>
        <location evidence="1">Cell membrane</location>
        <topology evidence="1">Multi-pass membrane protein</topology>
    </subcellularLocation>
</comment>
<dbReference type="SUPFAM" id="SSF63380">
    <property type="entry name" value="Riboflavin synthase domain-like"/>
    <property type="match status" value="1"/>
</dbReference>
<evidence type="ECO:0000256" key="13">
    <source>
        <dbReference type="SAM" id="MobiDB-lite"/>
    </source>
</evidence>
<keyword evidence="6 14" id="KW-0812">Transmembrane</keyword>
<feature type="transmembrane region" description="Helical" evidence="14">
    <location>
        <begin position="59"/>
        <end position="79"/>
    </location>
</feature>
<keyword evidence="11 14" id="KW-0472">Membrane</keyword>
<dbReference type="EMBL" id="JAJVDC020000166">
    <property type="protein sequence ID" value="KAL1620530.1"/>
    <property type="molecule type" value="Genomic_DNA"/>
</dbReference>
<dbReference type="Pfam" id="PF08022">
    <property type="entry name" value="FAD_binding_8"/>
    <property type="match status" value="1"/>
</dbReference>
<dbReference type="InterPro" id="IPR017938">
    <property type="entry name" value="Riboflavin_synthase-like_b-brl"/>
</dbReference>
<dbReference type="InterPro" id="IPR013121">
    <property type="entry name" value="Fe_red_NAD-bd_6"/>
</dbReference>
<dbReference type="InterPro" id="IPR017927">
    <property type="entry name" value="FAD-bd_FR_type"/>
</dbReference>
<evidence type="ECO:0000256" key="1">
    <source>
        <dbReference type="ARBA" id="ARBA00004651"/>
    </source>
</evidence>
<reference evidence="16 17" key="1">
    <citation type="submission" date="2024-02" db="EMBL/GenBank/DDBJ databases">
        <title>De novo assembly and annotation of 12 fungi associated with fruit tree decline syndrome in Ontario, Canada.</title>
        <authorList>
            <person name="Sulman M."/>
            <person name="Ellouze W."/>
            <person name="Ilyukhin E."/>
        </authorList>
    </citation>
    <scope>NUCLEOTIDE SEQUENCE [LARGE SCALE GENOMIC DNA]</scope>
    <source>
        <strain evidence="16 17">M1-105</strain>
    </source>
</reference>
<dbReference type="SFLD" id="SFLDS00052">
    <property type="entry name" value="Ferric_Reductase_Domain"/>
    <property type="match status" value="1"/>
</dbReference>
<feature type="domain" description="FAD-binding FR-type" evidence="15">
    <location>
        <begin position="351"/>
        <end position="456"/>
    </location>
</feature>
<keyword evidence="9" id="KW-0560">Oxidoreductase</keyword>
<dbReference type="InterPro" id="IPR039261">
    <property type="entry name" value="FNR_nucleotide-bd"/>
</dbReference>
<evidence type="ECO:0000259" key="15">
    <source>
        <dbReference type="PROSITE" id="PS51384"/>
    </source>
</evidence>
<dbReference type="InterPro" id="IPR013130">
    <property type="entry name" value="Fe3_Rdtase_TM_dom"/>
</dbReference>
<evidence type="ECO:0000256" key="5">
    <source>
        <dbReference type="ARBA" id="ARBA00022475"/>
    </source>
</evidence>
<dbReference type="Proteomes" id="UP001521116">
    <property type="component" value="Unassembled WGS sequence"/>
</dbReference>
<feature type="region of interest" description="Disordered" evidence="13">
    <location>
        <begin position="433"/>
        <end position="452"/>
    </location>
</feature>
<evidence type="ECO:0000256" key="4">
    <source>
        <dbReference type="ARBA" id="ARBA00022448"/>
    </source>
</evidence>
<dbReference type="InterPro" id="IPR013112">
    <property type="entry name" value="FAD-bd_8"/>
</dbReference>
<dbReference type="SFLD" id="SFLDG01168">
    <property type="entry name" value="Ferric_reductase_subgroup_(FRE"/>
    <property type="match status" value="1"/>
</dbReference>
<protein>
    <recommendedName>
        <fullName evidence="3">ferric-chelate reductase (NADPH)</fullName>
        <ecNumber evidence="3">1.16.1.9</ecNumber>
    </recommendedName>
</protein>
<evidence type="ECO:0000313" key="17">
    <source>
        <dbReference type="Proteomes" id="UP001521116"/>
    </source>
</evidence>
<dbReference type="Pfam" id="PF01794">
    <property type="entry name" value="Ferric_reduct"/>
    <property type="match status" value="1"/>
</dbReference>
<accession>A0ABR3SHB9</accession>
<comment type="catalytic activity">
    <reaction evidence="12">
        <text>2 a Fe(II)-siderophore + NADP(+) + H(+) = 2 a Fe(III)-siderophore + NADPH</text>
        <dbReference type="Rhea" id="RHEA:28795"/>
        <dbReference type="Rhea" id="RHEA-COMP:11342"/>
        <dbReference type="Rhea" id="RHEA-COMP:11344"/>
        <dbReference type="ChEBI" id="CHEBI:15378"/>
        <dbReference type="ChEBI" id="CHEBI:29033"/>
        <dbReference type="ChEBI" id="CHEBI:29034"/>
        <dbReference type="ChEBI" id="CHEBI:57783"/>
        <dbReference type="ChEBI" id="CHEBI:58349"/>
        <dbReference type="EC" id="1.16.1.9"/>
    </reaction>
</comment>
<comment type="caution">
    <text evidence="16">The sequence shown here is derived from an EMBL/GenBank/DDBJ whole genome shotgun (WGS) entry which is preliminary data.</text>
</comment>